<accession>A0ACC2M5F8</accession>
<name>A0ACC2M5F8_PERAE</name>
<comment type="caution">
    <text evidence="1">The sequence shown here is derived from an EMBL/GenBank/DDBJ whole genome shotgun (WGS) entry which is preliminary data.</text>
</comment>
<dbReference type="EMBL" id="CM056813">
    <property type="protein sequence ID" value="KAJ8640544.1"/>
    <property type="molecule type" value="Genomic_DNA"/>
</dbReference>
<protein>
    <submittedName>
        <fullName evidence="1">Uncharacterized protein</fullName>
    </submittedName>
</protein>
<sequence>MVNLSKQSFSHSAIRKFVGRRPSLEAVEKWVESSWRLSRPCLISLTAQGNFIFRFYSKEDREALVGSSPLLMAGKKLLLRPWSPDQDESSWPSVALVWIRLKEIPFHCWSSDIFLSIAASIGKPLRLDEIIAKQRMFSFARVQVLLNVGSSFPRSLTIELEGEGTVEVDVQYESIPCSNCLSVGHLSTQCPFKMKPGLMKTPAPPSPNSGPADPPSPDSGPVDDGPADVASAPDAGNPMVHGSSQDLEDHPKEQGFQTIQVTLLSTAISPPDSAFLPSTLGQFRTSSLPFSAFLTSGSPSHISQVKGFPSNISPGPLPQTSLSLLSPPTLYSKS</sequence>
<keyword evidence="2" id="KW-1185">Reference proteome</keyword>
<proteinExistence type="predicted"/>
<evidence type="ECO:0000313" key="2">
    <source>
        <dbReference type="Proteomes" id="UP001234297"/>
    </source>
</evidence>
<evidence type="ECO:0000313" key="1">
    <source>
        <dbReference type="EMBL" id="KAJ8640544.1"/>
    </source>
</evidence>
<reference evidence="1 2" key="1">
    <citation type="journal article" date="2022" name="Hortic Res">
        <title>A haplotype resolved chromosomal level avocado genome allows analysis of novel avocado genes.</title>
        <authorList>
            <person name="Nath O."/>
            <person name="Fletcher S.J."/>
            <person name="Hayward A."/>
            <person name="Shaw L.M."/>
            <person name="Masouleh A.K."/>
            <person name="Furtado A."/>
            <person name="Henry R.J."/>
            <person name="Mitter N."/>
        </authorList>
    </citation>
    <scope>NUCLEOTIDE SEQUENCE [LARGE SCALE GENOMIC DNA]</scope>
    <source>
        <strain evidence="2">cv. Hass</strain>
    </source>
</reference>
<dbReference type="Proteomes" id="UP001234297">
    <property type="component" value="Chromosome 5"/>
</dbReference>
<gene>
    <name evidence="1" type="ORF">MRB53_017238</name>
</gene>
<organism evidence="1 2">
    <name type="scientific">Persea americana</name>
    <name type="common">Avocado</name>
    <dbReference type="NCBI Taxonomy" id="3435"/>
    <lineage>
        <taxon>Eukaryota</taxon>
        <taxon>Viridiplantae</taxon>
        <taxon>Streptophyta</taxon>
        <taxon>Embryophyta</taxon>
        <taxon>Tracheophyta</taxon>
        <taxon>Spermatophyta</taxon>
        <taxon>Magnoliopsida</taxon>
        <taxon>Magnoliidae</taxon>
        <taxon>Laurales</taxon>
        <taxon>Lauraceae</taxon>
        <taxon>Persea</taxon>
    </lineage>
</organism>